<dbReference type="AlphaFoldDB" id="A0A645CFF0"/>
<name>A0A645CFF0_9ZZZZ</name>
<feature type="transmembrane region" description="Helical" evidence="1">
    <location>
        <begin position="103"/>
        <end position="131"/>
    </location>
</feature>
<dbReference type="Pfam" id="PF12822">
    <property type="entry name" value="ECF_trnsprt"/>
    <property type="match status" value="1"/>
</dbReference>
<dbReference type="Gene3D" id="1.10.1760.20">
    <property type="match status" value="1"/>
</dbReference>
<feature type="transmembrane region" description="Helical" evidence="1">
    <location>
        <begin position="12"/>
        <end position="30"/>
    </location>
</feature>
<accession>A0A645CFF0</accession>
<comment type="caution">
    <text evidence="2">The sequence shown here is derived from an EMBL/GenBank/DDBJ whole genome shotgun (WGS) entry which is preliminary data.</text>
</comment>
<gene>
    <name evidence="2" type="ORF">SDC9_122644</name>
</gene>
<keyword evidence="1" id="KW-0472">Membrane</keyword>
<dbReference type="EMBL" id="VSSQ01026766">
    <property type="protein sequence ID" value="MPM75650.1"/>
    <property type="molecule type" value="Genomic_DNA"/>
</dbReference>
<organism evidence="2">
    <name type="scientific">bioreactor metagenome</name>
    <dbReference type="NCBI Taxonomy" id="1076179"/>
    <lineage>
        <taxon>unclassified sequences</taxon>
        <taxon>metagenomes</taxon>
        <taxon>ecological metagenomes</taxon>
    </lineage>
</organism>
<dbReference type="InterPro" id="IPR024529">
    <property type="entry name" value="ECF_trnsprt_substrate-spec"/>
</dbReference>
<proteinExistence type="predicted"/>
<protein>
    <recommendedName>
        <fullName evidence="3">ECF transporter S component</fullName>
    </recommendedName>
</protein>
<evidence type="ECO:0000313" key="2">
    <source>
        <dbReference type="EMBL" id="MPM75650.1"/>
    </source>
</evidence>
<sequence length="180" mass="19340">MQTKSLREIVLSGLFIASGLILPSIFHVYGMGATFSPMHIPVLLAGFFLSIPYAIAVGALTPFLSSVFTGMPPIFPVMPYMVFELAAYGAIASLLYRKLKVNVYIALIGSMIAGRIVAGFAVWVLAAFFAAKLPGPIVFIAGAVTNGIPGIVLQLVFIPALIMILRRYNLVQREGISHEP</sequence>
<feature type="transmembrane region" description="Helical" evidence="1">
    <location>
        <begin position="77"/>
        <end position="96"/>
    </location>
</feature>
<keyword evidence="1" id="KW-0812">Transmembrane</keyword>
<keyword evidence="1" id="KW-1133">Transmembrane helix</keyword>
<feature type="transmembrane region" description="Helical" evidence="1">
    <location>
        <begin position="137"/>
        <end position="165"/>
    </location>
</feature>
<reference evidence="2" key="1">
    <citation type="submission" date="2019-08" db="EMBL/GenBank/DDBJ databases">
        <authorList>
            <person name="Kucharzyk K."/>
            <person name="Murdoch R.W."/>
            <person name="Higgins S."/>
            <person name="Loffler F."/>
        </authorList>
    </citation>
    <scope>NUCLEOTIDE SEQUENCE</scope>
</reference>
<dbReference type="GO" id="GO:0022857">
    <property type="term" value="F:transmembrane transporter activity"/>
    <property type="evidence" value="ECO:0007669"/>
    <property type="project" value="InterPro"/>
</dbReference>
<evidence type="ECO:0008006" key="3">
    <source>
        <dbReference type="Google" id="ProtNLM"/>
    </source>
</evidence>
<feature type="transmembrane region" description="Helical" evidence="1">
    <location>
        <begin position="42"/>
        <end position="65"/>
    </location>
</feature>
<evidence type="ECO:0000256" key="1">
    <source>
        <dbReference type="SAM" id="Phobius"/>
    </source>
</evidence>